<dbReference type="EMBL" id="JADNRY010000011">
    <property type="protein sequence ID" value="KAF9074996.1"/>
    <property type="molecule type" value="Genomic_DNA"/>
</dbReference>
<dbReference type="AlphaFoldDB" id="A0A9P5Q4P0"/>
<feature type="compositionally biased region" description="Basic and acidic residues" evidence="1">
    <location>
        <begin position="351"/>
        <end position="361"/>
    </location>
</feature>
<comment type="caution">
    <text evidence="2">The sequence shown here is derived from an EMBL/GenBank/DDBJ whole genome shotgun (WGS) entry which is preliminary data.</text>
</comment>
<feature type="region of interest" description="Disordered" evidence="1">
    <location>
        <begin position="193"/>
        <end position="220"/>
    </location>
</feature>
<feature type="compositionally biased region" description="Basic residues" evidence="1">
    <location>
        <begin position="542"/>
        <end position="551"/>
    </location>
</feature>
<evidence type="ECO:0000313" key="2">
    <source>
        <dbReference type="EMBL" id="KAF9074996.1"/>
    </source>
</evidence>
<feature type="region of interest" description="Disordered" evidence="1">
    <location>
        <begin position="527"/>
        <end position="551"/>
    </location>
</feature>
<feature type="region of interest" description="Disordered" evidence="1">
    <location>
        <begin position="293"/>
        <end position="382"/>
    </location>
</feature>
<evidence type="ECO:0000256" key="1">
    <source>
        <dbReference type="SAM" id="MobiDB-lite"/>
    </source>
</evidence>
<proteinExistence type="predicted"/>
<keyword evidence="3" id="KW-1185">Reference proteome</keyword>
<protein>
    <recommendedName>
        <fullName evidence="4">DNA replication regulator Sld3 C-terminal domain-containing protein</fullName>
    </recommendedName>
</protein>
<evidence type="ECO:0000313" key="3">
    <source>
        <dbReference type="Proteomes" id="UP000772434"/>
    </source>
</evidence>
<feature type="compositionally biased region" description="Polar residues" evidence="1">
    <location>
        <begin position="330"/>
        <end position="350"/>
    </location>
</feature>
<sequence>MAAISGLAYVLDLKPQIKWLPSQETNLNRSFPFTDLNSETPDQFVVRTYLQFLWLPESIMPLSLLVPSMKRVQVVSTSADALSSPHPLYALLDPILLTARASANKYHVELPEILNNDGGAGEIEETMMWFALSQVKSNVEAKPNNGAHSSHIIETPIWMNNDWRLRWIRRMERREAQIQILLYFLILSLPGPQPSHPESPEMSSVKRRKRPRKKTAPVATPEDRLEAFMDKLSMWQLMGDLDSNEVVRITTKERNELDWAQLFCQNTIEPSFKLSLPESCALFRSKVFPNSPFSDEEDEHFEETQRVSDDSSDGLIRAFNPPTRHPSPALSVTSTASNRQLKRAPSQQDFQRSRLQRERSRSLSLSLAEEAEEKQKAKHIGLGSNKGRVLSREVSMSFKSKNKAPTATTAATASFWLSESHPHEQDKPTKHEPSVTVLVESTPSKPVRTVLMSQVQIADSATILVEATPVKSVWTSQSHSTSQTGLFSRASSLLGSVGEEEIWNPPESSSPDILMLTPGKGARADESFINDDAEWTVSTPTKARKRQRIEP</sequence>
<dbReference type="OrthoDB" id="3003917at2759"/>
<name>A0A9P5Q4P0_9AGAR</name>
<gene>
    <name evidence="2" type="ORF">BDP27DRAFT_1390356</name>
</gene>
<feature type="compositionally biased region" description="Basic residues" evidence="1">
    <location>
        <begin position="205"/>
        <end position="215"/>
    </location>
</feature>
<reference evidence="2" key="1">
    <citation type="submission" date="2020-11" db="EMBL/GenBank/DDBJ databases">
        <authorList>
            <consortium name="DOE Joint Genome Institute"/>
            <person name="Ahrendt S."/>
            <person name="Riley R."/>
            <person name="Andreopoulos W."/>
            <person name="Labutti K."/>
            <person name="Pangilinan J."/>
            <person name="Ruiz-Duenas F.J."/>
            <person name="Barrasa J.M."/>
            <person name="Sanchez-Garcia M."/>
            <person name="Camarero S."/>
            <person name="Miyauchi S."/>
            <person name="Serrano A."/>
            <person name="Linde D."/>
            <person name="Babiker R."/>
            <person name="Drula E."/>
            <person name="Ayuso-Fernandez I."/>
            <person name="Pacheco R."/>
            <person name="Padilla G."/>
            <person name="Ferreira P."/>
            <person name="Barriuso J."/>
            <person name="Kellner H."/>
            <person name="Castanera R."/>
            <person name="Alfaro M."/>
            <person name="Ramirez L."/>
            <person name="Pisabarro A.G."/>
            <person name="Kuo A."/>
            <person name="Tritt A."/>
            <person name="Lipzen A."/>
            <person name="He G."/>
            <person name="Yan M."/>
            <person name="Ng V."/>
            <person name="Cullen D."/>
            <person name="Martin F."/>
            <person name="Rosso M.-N."/>
            <person name="Henrissat B."/>
            <person name="Hibbett D."/>
            <person name="Martinez A.T."/>
            <person name="Grigoriev I.V."/>
        </authorList>
    </citation>
    <scope>NUCLEOTIDE SEQUENCE</scope>
    <source>
        <strain evidence="2">AH 40177</strain>
    </source>
</reference>
<dbReference type="Gene3D" id="1.20.58.2130">
    <property type="match status" value="1"/>
</dbReference>
<evidence type="ECO:0008006" key="4">
    <source>
        <dbReference type="Google" id="ProtNLM"/>
    </source>
</evidence>
<organism evidence="2 3">
    <name type="scientific">Rhodocollybia butyracea</name>
    <dbReference type="NCBI Taxonomy" id="206335"/>
    <lineage>
        <taxon>Eukaryota</taxon>
        <taxon>Fungi</taxon>
        <taxon>Dikarya</taxon>
        <taxon>Basidiomycota</taxon>
        <taxon>Agaricomycotina</taxon>
        <taxon>Agaricomycetes</taxon>
        <taxon>Agaricomycetidae</taxon>
        <taxon>Agaricales</taxon>
        <taxon>Marasmiineae</taxon>
        <taxon>Omphalotaceae</taxon>
        <taxon>Rhodocollybia</taxon>
    </lineage>
</organism>
<accession>A0A9P5Q4P0</accession>
<dbReference type="Proteomes" id="UP000772434">
    <property type="component" value="Unassembled WGS sequence"/>
</dbReference>